<feature type="compositionally biased region" description="Basic and acidic residues" evidence="9">
    <location>
        <begin position="20"/>
        <end position="29"/>
    </location>
</feature>
<feature type="compositionally biased region" description="Polar residues" evidence="9">
    <location>
        <begin position="688"/>
        <end position="706"/>
    </location>
</feature>
<gene>
    <name evidence="12" type="primary">TOK1</name>
    <name evidence="12" type="ORF">Q8F55_002014</name>
</gene>
<evidence type="ECO:0000256" key="3">
    <source>
        <dbReference type="ARBA" id="ARBA00022692"/>
    </source>
</evidence>
<dbReference type="Gene3D" id="1.10.287.70">
    <property type="match status" value="2"/>
</dbReference>
<dbReference type="PANTHER" id="PTHR11003:SF291">
    <property type="entry name" value="IP11374P"/>
    <property type="match status" value="1"/>
</dbReference>
<evidence type="ECO:0000256" key="6">
    <source>
        <dbReference type="ARBA" id="ARBA00023136"/>
    </source>
</evidence>
<dbReference type="PRINTS" id="PR01333">
    <property type="entry name" value="2POREKCHANEL"/>
</dbReference>
<feature type="compositionally biased region" description="Low complexity" evidence="9">
    <location>
        <begin position="1"/>
        <end position="13"/>
    </location>
</feature>
<evidence type="ECO:0000256" key="10">
    <source>
        <dbReference type="SAM" id="Phobius"/>
    </source>
</evidence>
<feature type="region of interest" description="Disordered" evidence="9">
    <location>
        <begin position="1"/>
        <end position="29"/>
    </location>
</feature>
<evidence type="ECO:0000256" key="5">
    <source>
        <dbReference type="ARBA" id="ARBA00023065"/>
    </source>
</evidence>
<evidence type="ECO:0000256" key="8">
    <source>
        <dbReference type="RuleBase" id="RU003857"/>
    </source>
</evidence>
<feature type="compositionally biased region" description="Basic and acidic residues" evidence="9">
    <location>
        <begin position="1111"/>
        <end position="1145"/>
    </location>
</feature>
<comment type="caution">
    <text evidence="12">The sequence shown here is derived from an EMBL/GenBank/DDBJ whole genome shotgun (WGS) entry which is preliminary data.</text>
</comment>
<dbReference type="InterPro" id="IPR013099">
    <property type="entry name" value="K_chnl_dom"/>
</dbReference>
<dbReference type="PANTHER" id="PTHR11003">
    <property type="entry name" value="POTASSIUM CHANNEL, SUBFAMILY K"/>
    <property type="match status" value="1"/>
</dbReference>
<feature type="compositionally biased region" description="Basic and acidic residues" evidence="9">
    <location>
        <begin position="708"/>
        <end position="718"/>
    </location>
</feature>
<feature type="transmembrane region" description="Helical" evidence="10">
    <location>
        <begin position="265"/>
        <end position="288"/>
    </location>
</feature>
<keyword evidence="6 10" id="KW-0472">Membrane</keyword>
<evidence type="ECO:0000256" key="2">
    <source>
        <dbReference type="ARBA" id="ARBA00022448"/>
    </source>
</evidence>
<feature type="transmembrane region" description="Helical" evidence="10">
    <location>
        <begin position="59"/>
        <end position="79"/>
    </location>
</feature>
<feature type="region of interest" description="Disordered" evidence="9">
    <location>
        <begin position="488"/>
        <end position="733"/>
    </location>
</feature>
<feature type="domain" description="Potassium channel" evidence="11">
    <location>
        <begin position="351"/>
        <end position="414"/>
    </location>
</feature>
<feature type="region of interest" description="Disordered" evidence="9">
    <location>
        <begin position="918"/>
        <end position="1041"/>
    </location>
</feature>
<feature type="region of interest" description="Disordered" evidence="9">
    <location>
        <begin position="1108"/>
        <end position="1191"/>
    </location>
</feature>
<evidence type="ECO:0000256" key="1">
    <source>
        <dbReference type="ARBA" id="ARBA00004141"/>
    </source>
</evidence>
<protein>
    <submittedName>
        <fullName evidence="12">Potassium channel</fullName>
    </submittedName>
</protein>
<feature type="transmembrane region" description="Helical" evidence="10">
    <location>
        <begin position="397"/>
        <end position="425"/>
    </location>
</feature>
<comment type="subcellular location">
    <subcellularLocation>
        <location evidence="1">Membrane</location>
        <topology evidence="1">Multi-pass membrane protein</topology>
    </subcellularLocation>
</comment>
<accession>A0ABR3Q993</accession>
<dbReference type="SUPFAM" id="SSF81324">
    <property type="entry name" value="Voltage-gated potassium channels"/>
    <property type="match status" value="2"/>
</dbReference>
<organism evidence="12 13">
    <name type="scientific">Vanrija albida</name>
    <dbReference type="NCBI Taxonomy" id="181172"/>
    <lineage>
        <taxon>Eukaryota</taxon>
        <taxon>Fungi</taxon>
        <taxon>Dikarya</taxon>
        <taxon>Basidiomycota</taxon>
        <taxon>Agaricomycotina</taxon>
        <taxon>Tremellomycetes</taxon>
        <taxon>Trichosporonales</taxon>
        <taxon>Trichosporonaceae</taxon>
        <taxon>Vanrija</taxon>
    </lineage>
</organism>
<keyword evidence="2 8" id="KW-0813">Transport</keyword>
<reference evidence="12 13" key="1">
    <citation type="submission" date="2023-08" db="EMBL/GenBank/DDBJ databases">
        <title>Annotated Genome Sequence of Vanrija albida AlHP1.</title>
        <authorList>
            <person name="Herzog R."/>
        </authorList>
    </citation>
    <scope>NUCLEOTIDE SEQUENCE [LARGE SCALE GENOMIC DNA]</scope>
    <source>
        <strain evidence="12 13">AlHP1</strain>
    </source>
</reference>
<feature type="transmembrane region" description="Helical" evidence="10">
    <location>
        <begin position="133"/>
        <end position="154"/>
    </location>
</feature>
<feature type="transmembrane region" description="Helical" evidence="10">
    <location>
        <begin position="99"/>
        <end position="121"/>
    </location>
</feature>
<keyword evidence="5 8" id="KW-0406">Ion transport</keyword>
<feature type="compositionally biased region" description="Basic and acidic residues" evidence="9">
    <location>
        <begin position="521"/>
        <end position="550"/>
    </location>
</feature>
<feature type="compositionally biased region" description="Polar residues" evidence="9">
    <location>
        <begin position="921"/>
        <end position="936"/>
    </location>
</feature>
<keyword evidence="7 8" id="KW-0407">Ion channel</keyword>
<keyword evidence="4 10" id="KW-1133">Transmembrane helix</keyword>
<feature type="transmembrane region" description="Helical" evidence="10">
    <location>
        <begin position="210"/>
        <end position="231"/>
    </location>
</feature>
<feature type="compositionally biased region" description="Basic residues" evidence="9">
    <location>
        <begin position="944"/>
        <end position="955"/>
    </location>
</feature>
<dbReference type="Pfam" id="PF07885">
    <property type="entry name" value="Ion_trans_2"/>
    <property type="match status" value="2"/>
</dbReference>
<dbReference type="GeneID" id="95983057"/>
<evidence type="ECO:0000313" key="12">
    <source>
        <dbReference type="EMBL" id="KAL1411067.1"/>
    </source>
</evidence>
<feature type="transmembrane region" description="Helical" evidence="10">
    <location>
        <begin position="343"/>
        <end position="361"/>
    </location>
</feature>
<feature type="compositionally biased region" description="Low complexity" evidence="9">
    <location>
        <begin position="720"/>
        <end position="729"/>
    </location>
</feature>
<dbReference type="InterPro" id="IPR003280">
    <property type="entry name" value="2pore_dom_K_chnl"/>
</dbReference>
<feature type="transmembrane region" description="Helical" evidence="10">
    <location>
        <begin position="367"/>
        <end position="385"/>
    </location>
</feature>
<sequence>MSSASSVPSPMAVQTLAAAEKPETKPDAKPIERWTAHWKDALKTLLPEELQDVRNVAQYLPLIAAIAAPMSTLMDIPALSQHWYSYYGVKQRDPTTCLILSAVGLFFNVLANVLLIVRFSATKKSFWRWGVKLSLACWIIKTTFAVVNLLVFGAGKRNGPGFQYDQGFWCAVVSCIISGIIAVCLLLHYVLVFGRPEYDLEEIRLQGRKFMLSVTTFIGLIGIQALVFNFIEGWGYLNSIYFSVQSALTVGYGDLVPTKAVGKVLIFPFAVLTISLLANEVSTIIDFIQNRAQDKRDGWRKNYAVAMHKEALARQPYATLIDEMSLIHQINLHQETMVQLYDLFWSGFTLAAFWLIGAVIFHFLEDWGYGNTLYALMITCLTIGFGDYTPVTPAGRVVWIIYALMAVPIVTSFAVQTVTGILYTWSEHRFTKARFNMVRQRDPEVFAPHSHFVLKMHAKWDKVRRKYMREFAPVAGQDDGGHQEVLQDATAPSQSVMVAPSNPEKRISDSSSIEKGSPVESQRRLLETSEDGDKHSAEDGEHNDESKAEEQAQDTVVEDMMDSSDTRADVVEALGGEDLAGDEASPSAEGTNGNNSDTDGPSSNSSTTSASNNPSSAPSAAASTAGDDDTAEVNAGDDTTSVAGASTASKVAGSPVQTTAKSAILGSQPSQGSTLPVPSLPLPAGVSDPSNTTPSTLGSLMANQDTKAIAHAEEERAARKAAGAPSPAADSICAPARDKGDTSMEYQLIKSLVDRVTRLEAQARQMLIDSMDKDLARTLLLADRNLQVRDAFRLYDEGIDVEKTYKQEAEKVRKEAAEAKREGGDDDGQDDMLSRVRRYRSTFAEVLVISSTLLRLEGDDLKQFERWHVGDLHHHKREANLLAHGQQDRTGVQGAQSRAYKWAKQQKDHTHRVRNILLGSANKTSKSASGSSTPYRRSSETSNHRRQGGHRRRSTLGRLVRDSGSGGGDDAGEPHVDPYDVPEPGSAEPSPVLPDAPPKSGIRSTVHPSMNLHIPAPAGSPASPSTASANTPTDYNEYNRGVGHSLAKDHRKAHLAKIFDHQAQGVIHDAQKESTAIKSTLTQPTKKMVATDAAVVTHAAEHVFKEVFMPEAEKRDEQAEIGREDDKREDEMKREDALSEQREEKELQEEEDEDKLPVKARSPATSSAKAGPSGATKASASKAPKGSSSKG</sequence>
<feature type="compositionally biased region" description="Low complexity" evidence="9">
    <location>
        <begin position="1015"/>
        <end position="1033"/>
    </location>
</feature>
<dbReference type="EMBL" id="JBBXJM010000002">
    <property type="protein sequence ID" value="KAL1411067.1"/>
    <property type="molecule type" value="Genomic_DNA"/>
</dbReference>
<feature type="domain" description="Potassium channel" evidence="11">
    <location>
        <begin position="221"/>
        <end position="289"/>
    </location>
</feature>
<feature type="compositionally biased region" description="Polar residues" evidence="9">
    <location>
        <begin position="637"/>
        <end position="676"/>
    </location>
</feature>
<feature type="compositionally biased region" description="Low complexity" evidence="9">
    <location>
        <begin position="593"/>
        <end position="625"/>
    </location>
</feature>
<dbReference type="RefSeq" id="XP_069211011.1">
    <property type="nucleotide sequence ID" value="XM_069350625.1"/>
</dbReference>
<keyword evidence="3 8" id="KW-0812">Transmembrane</keyword>
<dbReference type="Proteomes" id="UP001565368">
    <property type="component" value="Unassembled WGS sequence"/>
</dbReference>
<feature type="compositionally biased region" description="Low complexity" evidence="9">
    <location>
        <begin position="1162"/>
        <end position="1191"/>
    </location>
</feature>
<evidence type="ECO:0000256" key="9">
    <source>
        <dbReference type="SAM" id="MobiDB-lite"/>
    </source>
</evidence>
<evidence type="ECO:0000256" key="7">
    <source>
        <dbReference type="ARBA" id="ARBA00023303"/>
    </source>
</evidence>
<name>A0ABR3Q993_9TREE</name>
<comment type="similarity">
    <text evidence="8">Belongs to the two pore domain potassium channel (TC 1.A.1.8) family.</text>
</comment>
<keyword evidence="13" id="KW-1185">Reference proteome</keyword>
<proteinExistence type="inferred from homology"/>
<evidence type="ECO:0000256" key="4">
    <source>
        <dbReference type="ARBA" id="ARBA00022989"/>
    </source>
</evidence>
<feature type="transmembrane region" description="Helical" evidence="10">
    <location>
        <begin position="166"/>
        <end position="190"/>
    </location>
</feature>
<evidence type="ECO:0000259" key="11">
    <source>
        <dbReference type="Pfam" id="PF07885"/>
    </source>
</evidence>
<evidence type="ECO:0000313" key="13">
    <source>
        <dbReference type="Proteomes" id="UP001565368"/>
    </source>
</evidence>
<dbReference type="GO" id="GO:0034220">
    <property type="term" value="P:monoatomic ion transmembrane transport"/>
    <property type="evidence" value="ECO:0007669"/>
    <property type="project" value="UniProtKB-KW"/>
</dbReference>